<dbReference type="RefSeq" id="WP_184869631.1">
    <property type="nucleotide sequence ID" value="NZ_JACHIR010000002.1"/>
</dbReference>
<dbReference type="SUPFAM" id="SSF52402">
    <property type="entry name" value="Adenine nucleotide alpha hydrolases-like"/>
    <property type="match status" value="1"/>
</dbReference>
<dbReference type="Proteomes" id="UP000585638">
    <property type="component" value="Unassembled WGS sequence"/>
</dbReference>
<proteinExistence type="predicted"/>
<accession>A0A7W9KR91</accession>
<gene>
    <name evidence="1" type="ORF">BJ998_008434</name>
</gene>
<keyword evidence="2" id="KW-1185">Reference proteome</keyword>
<sequence length="213" mass="22631">MTRIRPGRVTVGTDGSYWGRAALGWAARHAHRAGLELDVFEADRRFEDLPADLPTDIGTGSVLRPYPLLAARIRSSGADAASMLLSASGESGLLVLGCRGQHKCHLGVGRNALRLAGSAKCDVVIVRGRPQAVHGEFRKVTAWLGEDGDDDVVVARAKEFAKLTRSVLEVERQRAAAPVPEGTDLVVIGGGAQLGLAARTALHHAMCPVYVVR</sequence>
<protein>
    <submittedName>
        <fullName evidence="1">Nucleotide-binding universal stress UspA family protein</fullName>
    </submittedName>
</protein>
<organism evidence="1 2">
    <name type="scientific">Kutzneria kofuensis</name>
    <dbReference type="NCBI Taxonomy" id="103725"/>
    <lineage>
        <taxon>Bacteria</taxon>
        <taxon>Bacillati</taxon>
        <taxon>Actinomycetota</taxon>
        <taxon>Actinomycetes</taxon>
        <taxon>Pseudonocardiales</taxon>
        <taxon>Pseudonocardiaceae</taxon>
        <taxon>Kutzneria</taxon>
    </lineage>
</organism>
<evidence type="ECO:0000313" key="2">
    <source>
        <dbReference type="Proteomes" id="UP000585638"/>
    </source>
</evidence>
<reference evidence="1 2" key="1">
    <citation type="submission" date="2020-08" db="EMBL/GenBank/DDBJ databases">
        <title>Sequencing the genomes of 1000 actinobacteria strains.</title>
        <authorList>
            <person name="Klenk H.-P."/>
        </authorList>
    </citation>
    <scope>NUCLEOTIDE SEQUENCE [LARGE SCALE GENOMIC DNA]</scope>
    <source>
        <strain evidence="1 2">DSM 43851</strain>
    </source>
</reference>
<comment type="caution">
    <text evidence="1">The sequence shown here is derived from an EMBL/GenBank/DDBJ whole genome shotgun (WGS) entry which is preliminary data.</text>
</comment>
<dbReference type="AlphaFoldDB" id="A0A7W9KR91"/>
<name>A0A7W9KR91_9PSEU</name>
<dbReference type="EMBL" id="JACHIR010000002">
    <property type="protein sequence ID" value="MBB5897175.1"/>
    <property type="molecule type" value="Genomic_DNA"/>
</dbReference>
<dbReference type="Gene3D" id="3.40.50.12370">
    <property type="match status" value="1"/>
</dbReference>
<evidence type="ECO:0000313" key="1">
    <source>
        <dbReference type="EMBL" id="MBB5897175.1"/>
    </source>
</evidence>